<keyword evidence="1" id="KW-0812">Transmembrane</keyword>
<reference evidence="4" key="1">
    <citation type="journal article" date="2019" name="Int. J. Syst. Evol. Microbiol.">
        <title>The Global Catalogue of Microorganisms (GCM) 10K type strain sequencing project: providing services to taxonomists for standard genome sequencing and annotation.</title>
        <authorList>
            <consortium name="The Broad Institute Genomics Platform"/>
            <consortium name="The Broad Institute Genome Sequencing Center for Infectious Disease"/>
            <person name="Wu L."/>
            <person name="Ma J."/>
        </authorList>
    </citation>
    <scope>NUCLEOTIDE SEQUENCE [LARGE SCALE GENOMIC DNA]</scope>
    <source>
        <strain evidence="4">JCM 12774</strain>
    </source>
</reference>
<dbReference type="PANTHER" id="PTHR12277">
    <property type="entry name" value="ALPHA/BETA HYDROLASE DOMAIN-CONTAINING PROTEIN"/>
    <property type="match status" value="1"/>
</dbReference>
<evidence type="ECO:0000313" key="3">
    <source>
        <dbReference type="EMBL" id="GAA0383704.1"/>
    </source>
</evidence>
<dbReference type="InterPro" id="IPR000073">
    <property type="entry name" value="AB_hydrolase_1"/>
</dbReference>
<dbReference type="InterPro" id="IPR029058">
    <property type="entry name" value="AB_hydrolase_fold"/>
</dbReference>
<proteinExistence type="predicted"/>
<dbReference type="SUPFAM" id="SSF53474">
    <property type="entry name" value="alpha/beta-Hydrolases"/>
    <property type="match status" value="1"/>
</dbReference>
<dbReference type="PANTHER" id="PTHR12277:SF197">
    <property type="entry name" value="CHROMOSOME UNDETERMINED SCAFFOLD_38, WHOLE GENOME SHOTGUN SEQUENCE"/>
    <property type="match status" value="1"/>
</dbReference>
<organism evidence="3 4">
    <name type="scientific">Paenibacillus motobuensis</name>
    <dbReference type="NCBI Taxonomy" id="295324"/>
    <lineage>
        <taxon>Bacteria</taxon>
        <taxon>Bacillati</taxon>
        <taxon>Bacillota</taxon>
        <taxon>Bacilli</taxon>
        <taxon>Bacillales</taxon>
        <taxon>Paenibacillaceae</taxon>
        <taxon>Paenibacillus</taxon>
    </lineage>
</organism>
<keyword evidence="1" id="KW-1133">Transmembrane helix</keyword>
<dbReference type="Pfam" id="PF00561">
    <property type="entry name" value="Abhydrolase_1"/>
    <property type="match status" value="1"/>
</dbReference>
<dbReference type="Gene3D" id="3.40.50.1820">
    <property type="entry name" value="alpha/beta hydrolase"/>
    <property type="match status" value="1"/>
</dbReference>
<evidence type="ECO:0000313" key="4">
    <source>
        <dbReference type="Proteomes" id="UP001500340"/>
    </source>
</evidence>
<feature type="transmembrane region" description="Helical" evidence="1">
    <location>
        <begin position="7"/>
        <end position="30"/>
    </location>
</feature>
<gene>
    <name evidence="3" type="ORF">GCM10008933_13560</name>
</gene>
<name>A0ABP3HXV4_9BACL</name>
<evidence type="ECO:0000259" key="2">
    <source>
        <dbReference type="Pfam" id="PF00561"/>
    </source>
</evidence>
<evidence type="ECO:0000256" key="1">
    <source>
        <dbReference type="SAM" id="Phobius"/>
    </source>
</evidence>
<comment type="caution">
    <text evidence="3">The sequence shown here is derived from an EMBL/GenBank/DDBJ whole genome shotgun (WGS) entry which is preliminary data.</text>
</comment>
<dbReference type="Proteomes" id="UP001500340">
    <property type="component" value="Unassembled WGS sequence"/>
</dbReference>
<sequence>MEKYAKATSVIVILAVVLFVVCGISFNLIFRHISYSFYKNAEPSTTRDTSISRLEIGVNKDLIGYIRKGEANRTILYFGGSGEIAYNAVLKYGEIFKDYTLVSVDYPGSQESKGFMNLETMQEAAVRLYDYVLDLDSAAKDNIYVVGYSYGTGIAAYLASQRDCVGLVLVAPYRNVIDLYNAIIPVFHSPFGWFITDNINTKEYAKTVSARTLIITSNSDTTIKSSISYSLADDFSHASVSEFSGLKHEEYWSNPEVISTILSFCE</sequence>
<keyword evidence="4" id="KW-1185">Reference proteome</keyword>
<dbReference type="RefSeq" id="WP_343859087.1">
    <property type="nucleotide sequence ID" value="NZ_BAAACX010000007.1"/>
</dbReference>
<accession>A0ABP3HXV4</accession>
<feature type="domain" description="AB hydrolase-1" evidence="2">
    <location>
        <begin position="97"/>
        <end position="178"/>
    </location>
</feature>
<keyword evidence="1" id="KW-0472">Membrane</keyword>
<protein>
    <recommendedName>
        <fullName evidence="2">AB hydrolase-1 domain-containing protein</fullName>
    </recommendedName>
</protein>
<dbReference type="EMBL" id="BAAACX010000007">
    <property type="protein sequence ID" value="GAA0383704.1"/>
    <property type="molecule type" value="Genomic_DNA"/>
</dbReference>